<reference evidence="2 3" key="1">
    <citation type="journal article" date="2014" name="Int. J. Syst. Evol. Microbiol.">
        <title>Complete genome sequence of Corynebacterium casei LMG S-19264T (=DSM 44701T), isolated from a smear-ripened cheese.</title>
        <authorList>
            <consortium name="US DOE Joint Genome Institute (JGI-PGF)"/>
            <person name="Walter F."/>
            <person name="Albersmeier A."/>
            <person name="Kalinowski J."/>
            <person name="Ruckert C."/>
        </authorList>
    </citation>
    <scope>NUCLEOTIDE SEQUENCE [LARGE SCALE GENOMIC DNA]</scope>
    <source>
        <strain evidence="2 3">CGMCC 1.15358</strain>
    </source>
</reference>
<evidence type="ECO:0000313" key="3">
    <source>
        <dbReference type="Proteomes" id="UP000598997"/>
    </source>
</evidence>
<dbReference type="EMBL" id="BMIO01000006">
    <property type="protein sequence ID" value="GGD45705.1"/>
    <property type="molecule type" value="Genomic_DNA"/>
</dbReference>
<feature type="domain" description="Antitoxin Xre/MbcA/ParS-like toxin-binding" evidence="1">
    <location>
        <begin position="59"/>
        <end position="101"/>
    </location>
</feature>
<keyword evidence="3" id="KW-1185">Reference proteome</keyword>
<organism evidence="2 3">
    <name type="scientific">Croceicoccus pelagius</name>
    <dbReference type="NCBI Taxonomy" id="1703341"/>
    <lineage>
        <taxon>Bacteria</taxon>
        <taxon>Pseudomonadati</taxon>
        <taxon>Pseudomonadota</taxon>
        <taxon>Alphaproteobacteria</taxon>
        <taxon>Sphingomonadales</taxon>
        <taxon>Erythrobacteraceae</taxon>
        <taxon>Croceicoccus</taxon>
    </lineage>
</organism>
<accession>A0A916YIG6</accession>
<comment type="caution">
    <text evidence="2">The sequence shown here is derived from an EMBL/GenBank/DDBJ whole genome shotgun (WGS) entry which is preliminary data.</text>
</comment>
<dbReference type="InterPro" id="IPR024467">
    <property type="entry name" value="Xre/MbcA/ParS-like_toxin-bd"/>
</dbReference>
<protein>
    <recommendedName>
        <fullName evidence="1">Antitoxin Xre/MbcA/ParS-like toxin-binding domain-containing protein</fullName>
    </recommendedName>
</protein>
<proteinExistence type="predicted"/>
<evidence type="ECO:0000259" key="1">
    <source>
        <dbReference type="Pfam" id="PF09722"/>
    </source>
</evidence>
<dbReference type="AlphaFoldDB" id="A0A916YIG6"/>
<sequence>MLSANVAIGIRQVTRNFLYSPAELTDRLDLHFNEATVLKLNKLKTRALLSSIVDDLRVIVGDRSVVNWIRASNPSFEGRSAIEVMLGDAHGVERVQRYVKAVAINPW</sequence>
<evidence type="ECO:0000313" key="2">
    <source>
        <dbReference type="EMBL" id="GGD45705.1"/>
    </source>
</evidence>
<dbReference type="Proteomes" id="UP000598997">
    <property type="component" value="Unassembled WGS sequence"/>
</dbReference>
<name>A0A916YIG6_9SPHN</name>
<gene>
    <name evidence="2" type="ORF">GCM10010989_19860</name>
</gene>
<dbReference type="Pfam" id="PF09722">
    <property type="entry name" value="Xre_MbcA_ParS_C"/>
    <property type="match status" value="1"/>
</dbReference>